<dbReference type="PROSITE" id="PS50157">
    <property type="entry name" value="ZINC_FINGER_C2H2_2"/>
    <property type="match status" value="1"/>
</dbReference>
<protein>
    <submittedName>
        <fullName evidence="12">Cytoplasmic 60S subunit biogenesis factor5c</fullName>
    </submittedName>
</protein>
<dbReference type="InterPro" id="IPR003604">
    <property type="entry name" value="Matrin/U1-like-C_Znf_C2H2"/>
</dbReference>
<dbReference type="RefSeq" id="XP_062623830.1">
    <property type="nucleotide sequence ID" value="XM_062767846.1"/>
</dbReference>
<dbReference type="InterPro" id="IPR022755">
    <property type="entry name" value="Znf_C2H2_jaz"/>
</dbReference>
<evidence type="ECO:0000256" key="1">
    <source>
        <dbReference type="ARBA" id="ARBA00004496"/>
    </source>
</evidence>
<keyword evidence="7" id="KW-0862">Zinc</keyword>
<comment type="subcellular location">
    <subcellularLocation>
        <location evidence="1">Cytoplasm</location>
    </subcellularLocation>
</comment>
<proteinExistence type="inferred from homology"/>
<keyword evidence="4" id="KW-0479">Metal-binding</keyword>
<evidence type="ECO:0000256" key="2">
    <source>
        <dbReference type="ARBA" id="ARBA00022490"/>
    </source>
</evidence>
<evidence type="ECO:0000256" key="3">
    <source>
        <dbReference type="ARBA" id="ARBA00022517"/>
    </source>
</evidence>
<dbReference type="PANTHER" id="PTHR13182">
    <property type="entry name" value="ZINC FINGER PROTEIN 622"/>
    <property type="match status" value="1"/>
</dbReference>
<dbReference type="InterPro" id="IPR040025">
    <property type="entry name" value="Znf622/Rei1/Reh1"/>
</dbReference>
<feature type="domain" description="C2H2-type" evidence="11">
    <location>
        <begin position="65"/>
        <end position="94"/>
    </location>
</feature>
<dbReference type="GO" id="GO:0003676">
    <property type="term" value="F:nucleic acid binding"/>
    <property type="evidence" value="ECO:0007669"/>
    <property type="project" value="InterPro"/>
</dbReference>
<dbReference type="InterPro" id="IPR036236">
    <property type="entry name" value="Znf_C2H2_sf"/>
</dbReference>
<evidence type="ECO:0000256" key="10">
    <source>
        <dbReference type="SAM" id="MobiDB-lite"/>
    </source>
</evidence>
<comment type="similarity">
    <text evidence="8">Belongs to the REI1 family.</text>
</comment>
<evidence type="ECO:0000256" key="5">
    <source>
        <dbReference type="ARBA" id="ARBA00022737"/>
    </source>
</evidence>
<evidence type="ECO:0000259" key="11">
    <source>
        <dbReference type="PROSITE" id="PS50157"/>
    </source>
</evidence>
<dbReference type="InterPro" id="IPR013087">
    <property type="entry name" value="Znf_C2H2_type"/>
</dbReference>
<feature type="region of interest" description="Disordered" evidence="10">
    <location>
        <begin position="86"/>
        <end position="134"/>
    </location>
</feature>
<dbReference type="GO" id="GO:0042273">
    <property type="term" value="P:ribosomal large subunit biogenesis"/>
    <property type="evidence" value="ECO:0007669"/>
    <property type="project" value="UniProtKB-ARBA"/>
</dbReference>
<accession>A0AAF0Y6Q6</accession>
<sequence length="419" mass="46461">MFTCISCRIAFETAEEQRSHFGTDWHRYNMKRRVANLPPVSASAFNEKVIERREQNAVRPDPRDMICNACSKQFSTDNSYRSHVQSKKHREREAALARTPASAATPISADQVPSSSTAAYQPAMEVDDAEEESDEEMDIEAAIAASRRKIGPMDCLFCNHRAADVQANLAHMSSIHSFFIPDQELLIDIDGLLGYLGEKVALGNLCLYCPNGGKEFGSLEAVRKHMIDKSHCKIAYDTEEDRVELSDYYNFGGAGESDWEDVEDDNDSDTHNAGMPHLTADGLSLTLPSGRTIGHKALKVYYAQRHRPSSEPQEDPARAKLALVRQRLADPTSSLVPVAGGHGAYGRGLEVVKARNAGEATWAKKQAKAFKDQRTREDFKTKVGFRHNSQKRMFLLLAIADVSKTSGTLCVSLICFGCR</sequence>
<keyword evidence="13" id="KW-1185">Reference proteome</keyword>
<dbReference type="GO" id="GO:0008270">
    <property type="term" value="F:zinc ion binding"/>
    <property type="evidence" value="ECO:0007669"/>
    <property type="project" value="UniProtKB-KW"/>
</dbReference>
<keyword evidence="2" id="KW-0963">Cytoplasm</keyword>
<dbReference type="Proteomes" id="UP000827549">
    <property type="component" value="Chromosome 1"/>
</dbReference>
<organism evidence="12 13">
    <name type="scientific">Vanrija pseudolonga</name>
    <dbReference type="NCBI Taxonomy" id="143232"/>
    <lineage>
        <taxon>Eukaryota</taxon>
        <taxon>Fungi</taxon>
        <taxon>Dikarya</taxon>
        <taxon>Basidiomycota</taxon>
        <taxon>Agaricomycotina</taxon>
        <taxon>Tremellomycetes</taxon>
        <taxon>Trichosporonales</taxon>
        <taxon>Trichosporonaceae</taxon>
        <taxon>Vanrija</taxon>
    </lineage>
</organism>
<dbReference type="GeneID" id="87804615"/>
<gene>
    <name evidence="12" type="primary">SPCC550.15c</name>
    <name evidence="12" type="ORF">LOC62_01G001359</name>
</gene>
<dbReference type="Pfam" id="PF12756">
    <property type="entry name" value="zf-C2H2_2"/>
    <property type="match status" value="1"/>
</dbReference>
<evidence type="ECO:0000256" key="4">
    <source>
        <dbReference type="ARBA" id="ARBA00022723"/>
    </source>
</evidence>
<dbReference type="GO" id="GO:0030687">
    <property type="term" value="C:preribosome, large subunit precursor"/>
    <property type="evidence" value="ECO:0007669"/>
    <property type="project" value="TreeGrafter"/>
</dbReference>
<dbReference type="InterPro" id="IPR041661">
    <property type="entry name" value="ZN622/Rei1/Reh1_Znf-C2H2"/>
</dbReference>
<evidence type="ECO:0000256" key="7">
    <source>
        <dbReference type="ARBA" id="ARBA00022833"/>
    </source>
</evidence>
<evidence type="ECO:0000313" key="12">
    <source>
        <dbReference type="EMBL" id="WOO77798.1"/>
    </source>
</evidence>
<dbReference type="EMBL" id="CP086714">
    <property type="protein sequence ID" value="WOO77798.1"/>
    <property type="molecule type" value="Genomic_DNA"/>
</dbReference>
<evidence type="ECO:0000256" key="9">
    <source>
        <dbReference type="PROSITE-ProRule" id="PRU00042"/>
    </source>
</evidence>
<dbReference type="FunFam" id="3.30.160.60:FF:002426">
    <property type="entry name" value="Unplaced genomic scaffold supercont1.20, whole genome shotgun sequence"/>
    <property type="match status" value="1"/>
</dbReference>
<feature type="compositionally biased region" description="Acidic residues" evidence="10">
    <location>
        <begin position="125"/>
        <end position="134"/>
    </location>
</feature>
<keyword evidence="6 9" id="KW-0863">Zinc-finger</keyword>
<dbReference type="AlphaFoldDB" id="A0AAF0Y6Q6"/>
<evidence type="ECO:0000313" key="13">
    <source>
        <dbReference type="Proteomes" id="UP000827549"/>
    </source>
</evidence>
<name>A0AAF0Y6Q6_9TREE</name>
<dbReference type="PANTHER" id="PTHR13182:SF8">
    <property type="entry name" value="CYTOPLASMIC 60S SUBUNIT BIOGENESIS FACTOR ZNF622"/>
    <property type="match status" value="1"/>
</dbReference>
<dbReference type="Pfam" id="PF12171">
    <property type="entry name" value="zf-C2H2_jaz"/>
    <property type="match status" value="1"/>
</dbReference>
<dbReference type="GO" id="GO:0005737">
    <property type="term" value="C:cytoplasm"/>
    <property type="evidence" value="ECO:0007669"/>
    <property type="project" value="UniProtKB-SubCell"/>
</dbReference>
<reference evidence="12" key="1">
    <citation type="submission" date="2023-10" db="EMBL/GenBank/DDBJ databases">
        <authorList>
            <person name="Noh H."/>
        </authorList>
    </citation>
    <scope>NUCLEOTIDE SEQUENCE</scope>
    <source>
        <strain evidence="12">DUCC4014</strain>
    </source>
</reference>
<evidence type="ECO:0000256" key="8">
    <source>
        <dbReference type="ARBA" id="ARBA00034126"/>
    </source>
</evidence>
<dbReference type="SMART" id="SM00355">
    <property type="entry name" value="ZnF_C2H2"/>
    <property type="match status" value="4"/>
</dbReference>
<dbReference type="SMART" id="SM00451">
    <property type="entry name" value="ZnF_U1"/>
    <property type="match status" value="2"/>
</dbReference>
<keyword evidence="5" id="KW-0677">Repeat</keyword>
<feature type="compositionally biased region" description="Low complexity" evidence="10">
    <location>
        <begin position="96"/>
        <end position="106"/>
    </location>
</feature>
<evidence type="ECO:0000256" key="6">
    <source>
        <dbReference type="ARBA" id="ARBA00022771"/>
    </source>
</evidence>
<dbReference type="Gene3D" id="3.30.160.60">
    <property type="entry name" value="Classic Zinc Finger"/>
    <property type="match status" value="1"/>
</dbReference>
<dbReference type="PROSITE" id="PS00028">
    <property type="entry name" value="ZINC_FINGER_C2H2_1"/>
    <property type="match status" value="1"/>
</dbReference>
<dbReference type="SUPFAM" id="SSF57667">
    <property type="entry name" value="beta-beta-alpha zinc fingers"/>
    <property type="match status" value="2"/>
</dbReference>
<keyword evidence="3" id="KW-0690">Ribosome biogenesis</keyword>